<evidence type="ECO:0000256" key="3">
    <source>
        <dbReference type="ARBA" id="ARBA00022553"/>
    </source>
</evidence>
<name>A0A3B0SXZ9_9ZZZZ</name>
<evidence type="ECO:0000259" key="7">
    <source>
        <dbReference type="Pfam" id="PF00408"/>
    </source>
</evidence>
<sequence length="445" mass="47937">MDFDSIFKAYDVRGVAPSQINTEVGRRIGIGFAEFAEVDRIAVGHDCRVSSPDIRDGVIEGITSRGVEVDYLGEIATDMMYYYSGVESIPGVMITASHNTSEWNGIKMCLAGAAPVGVESGLLNVKSIAIDPPSDERPRASVRSVDILSGYVDHLFTVVDAGHFKPLRVAADGGNGMAGVALHTVFDRIEADLIGLYLDLDGTFPNHPADPLRPENLVDLIALMGRENPDIGVAFDGDADRAFFIDDQRVPLPGSTTTAIIATWFLHRFPGASIVHNLICSKAVPEAIVAAGGTPVRTKVGHSFIKQVMKDSGAVFGGEHSGHYYFRDNFRADSGMLAMLVLLQVVSEAGVPLSELRKDFEPYAASGEINFDVPDKSGAIKALADSFADADQDRLDGLTVDLGDRWFNVRPSNTEPVLRLNVEAPTATEVDELVTRVSTILAKEM</sequence>
<proteinExistence type="inferred from homology"/>
<dbReference type="InterPro" id="IPR005843">
    <property type="entry name" value="A-D-PHexomutase_C"/>
</dbReference>
<comment type="cofactor">
    <cofactor evidence="1">
        <name>Mg(2+)</name>
        <dbReference type="ChEBI" id="CHEBI:18420"/>
    </cofactor>
</comment>
<dbReference type="InterPro" id="IPR005845">
    <property type="entry name" value="A-D-PHexomutase_a/b/a-II"/>
</dbReference>
<keyword evidence="6 11" id="KW-0413">Isomerase</keyword>
<dbReference type="Pfam" id="PF00408">
    <property type="entry name" value="PGM_PMM_IV"/>
    <property type="match status" value="1"/>
</dbReference>
<evidence type="ECO:0000256" key="5">
    <source>
        <dbReference type="ARBA" id="ARBA00022842"/>
    </source>
</evidence>
<dbReference type="AlphaFoldDB" id="A0A3B0SXZ9"/>
<dbReference type="Pfam" id="PF02879">
    <property type="entry name" value="PGM_PMM_II"/>
    <property type="match status" value="1"/>
</dbReference>
<evidence type="ECO:0000259" key="8">
    <source>
        <dbReference type="Pfam" id="PF02878"/>
    </source>
</evidence>
<dbReference type="CDD" id="cd03089">
    <property type="entry name" value="PMM_PGM"/>
    <property type="match status" value="1"/>
</dbReference>
<dbReference type="EC" id="5.4.2.8" evidence="11"/>
<evidence type="ECO:0000256" key="1">
    <source>
        <dbReference type="ARBA" id="ARBA00001946"/>
    </source>
</evidence>
<dbReference type="GO" id="GO:0004615">
    <property type="term" value="F:phosphomannomutase activity"/>
    <property type="evidence" value="ECO:0007669"/>
    <property type="project" value="UniProtKB-EC"/>
</dbReference>
<evidence type="ECO:0000256" key="4">
    <source>
        <dbReference type="ARBA" id="ARBA00022723"/>
    </source>
</evidence>
<evidence type="ECO:0000259" key="9">
    <source>
        <dbReference type="Pfam" id="PF02879"/>
    </source>
</evidence>
<keyword evidence="5" id="KW-0460">Magnesium</keyword>
<dbReference type="SUPFAM" id="SSF55957">
    <property type="entry name" value="Phosphoglucomutase, C-terminal domain"/>
    <property type="match status" value="1"/>
</dbReference>
<gene>
    <name evidence="11" type="ORF">MNBD_ACTINO02-99</name>
</gene>
<dbReference type="InterPro" id="IPR036900">
    <property type="entry name" value="A-D-PHexomutase_C_sf"/>
</dbReference>
<evidence type="ECO:0000256" key="6">
    <source>
        <dbReference type="ARBA" id="ARBA00023235"/>
    </source>
</evidence>
<dbReference type="EMBL" id="UOEK01000167">
    <property type="protein sequence ID" value="VAV99625.1"/>
    <property type="molecule type" value="Genomic_DNA"/>
</dbReference>
<dbReference type="PANTHER" id="PTHR43771">
    <property type="entry name" value="PHOSPHOMANNOMUTASE"/>
    <property type="match status" value="1"/>
</dbReference>
<dbReference type="Pfam" id="PF02878">
    <property type="entry name" value="PGM_PMM_I"/>
    <property type="match status" value="1"/>
</dbReference>
<feature type="domain" description="Alpha-D-phosphohexomutase alpha/beta/alpha" evidence="8">
    <location>
        <begin position="6"/>
        <end position="117"/>
    </location>
</feature>
<keyword evidence="3" id="KW-0597">Phosphoprotein</keyword>
<reference evidence="11" key="1">
    <citation type="submission" date="2018-06" db="EMBL/GenBank/DDBJ databases">
        <authorList>
            <person name="Zhirakovskaya E."/>
        </authorList>
    </citation>
    <scope>NUCLEOTIDE SEQUENCE</scope>
</reference>
<dbReference type="GO" id="GO:0005975">
    <property type="term" value="P:carbohydrate metabolic process"/>
    <property type="evidence" value="ECO:0007669"/>
    <property type="project" value="InterPro"/>
</dbReference>
<dbReference type="InterPro" id="IPR005844">
    <property type="entry name" value="A-D-PHexomutase_a/b/a-I"/>
</dbReference>
<dbReference type="InterPro" id="IPR005846">
    <property type="entry name" value="A-D-PHexomutase_a/b/a-III"/>
</dbReference>
<dbReference type="SUPFAM" id="SSF53738">
    <property type="entry name" value="Phosphoglucomutase, first 3 domains"/>
    <property type="match status" value="3"/>
</dbReference>
<dbReference type="InterPro" id="IPR005841">
    <property type="entry name" value="Alpha-D-phosphohexomutase_SF"/>
</dbReference>
<feature type="domain" description="Alpha-D-phosphohexomutase alpha/beta/alpha" evidence="9">
    <location>
        <begin position="150"/>
        <end position="247"/>
    </location>
</feature>
<dbReference type="Gene3D" id="3.40.120.10">
    <property type="entry name" value="Alpha-D-Glucose-1,6-Bisphosphate, subunit A, domain 3"/>
    <property type="match status" value="3"/>
</dbReference>
<keyword evidence="4" id="KW-0479">Metal-binding</keyword>
<protein>
    <submittedName>
        <fullName evidence="11">Phosphomannomutase</fullName>
        <ecNumber evidence="11">5.4.2.8</ecNumber>
    </submittedName>
</protein>
<accession>A0A3B0SXZ9</accession>
<organism evidence="11">
    <name type="scientific">hydrothermal vent metagenome</name>
    <dbReference type="NCBI Taxonomy" id="652676"/>
    <lineage>
        <taxon>unclassified sequences</taxon>
        <taxon>metagenomes</taxon>
        <taxon>ecological metagenomes</taxon>
    </lineage>
</organism>
<evidence type="ECO:0000259" key="10">
    <source>
        <dbReference type="Pfam" id="PF02880"/>
    </source>
</evidence>
<dbReference type="Gene3D" id="3.30.310.50">
    <property type="entry name" value="Alpha-D-phosphohexomutase, C-terminal domain"/>
    <property type="match status" value="1"/>
</dbReference>
<dbReference type="GO" id="GO:0046872">
    <property type="term" value="F:metal ion binding"/>
    <property type="evidence" value="ECO:0007669"/>
    <property type="project" value="UniProtKB-KW"/>
</dbReference>
<dbReference type="PANTHER" id="PTHR43771:SF1">
    <property type="entry name" value="PHOSPHOMANNOMUTASE"/>
    <property type="match status" value="1"/>
</dbReference>
<comment type="similarity">
    <text evidence="2">Belongs to the phosphohexose mutase family.</text>
</comment>
<evidence type="ECO:0000256" key="2">
    <source>
        <dbReference type="ARBA" id="ARBA00010231"/>
    </source>
</evidence>
<dbReference type="PRINTS" id="PR00509">
    <property type="entry name" value="PGMPMM"/>
</dbReference>
<dbReference type="InterPro" id="IPR016055">
    <property type="entry name" value="A-D-PHexomutase_a/b/a-I/II/III"/>
</dbReference>
<dbReference type="Pfam" id="PF02880">
    <property type="entry name" value="PGM_PMM_III"/>
    <property type="match status" value="1"/>
</dbReference>
<evidence type="ECO:0000313" key="11">
    <source>
        <dbReference type="EMBL" id="VAV99625.1"/>
    </source>
</evidence>
<feature type="domain" description="Alpha-D-phosphohexomutase alpha/beta/alpha" evidence="10">
    <location>
        <begin position="254"/>
        <end position="362"/>
    </location>
</feature>
<feature type="domain" description="Alpha-D-phosphohexomutase C-terminal" evidence="7">
    <location>
        <begin position="368"/>
        <end position="437"/>
    </location>
</feature>